<dbReference type="RefSeq" id="XP_007926802.1">
    <property type="nucleotide sequence ID" value="XM_007928611.1"/>
</dbReference>
<dbReference type="STRING" id="383855.M3B2P1"/>
<feature type="compositionally biased region" description="Polar residues" evidence="1">
    <location>
        <begin position="286"/>
        <end position="303"/>
    </location>
</feature>
<feature type="compositionally biased region" description="Polar residues" evidence="1">
    <location>
        <begin position="688"/>
        <end position="698"/>
    </location>
</feature>
<dbReference type="Proteomes" id="UP000016932">
    <property type="component" value="Unassembled WGS sequence"/>
</dbReference>
<dbReference type="OrthoDB" id="3946221at2759"/>
<protein>
    <submittedName>
        <fullName evidence="2">Uncharacterized protein</fullName>
    </submittedName>
</protein>
<evidence type="ECO:0000313" key="2">
    <source>
        <dbReference type="EMBL" id="EME83633.1"/>
    </source>
</evidence>
<feature type="compositionally biased region" description="Acidic residues" evidence="1">
    <location>
        <begin position="865"/>
        <end position="881"/>
    </location>
</feature>
<feature type="compositionally biased region" description="Polar residues" evidence="1">
    <location>
        <begin position="649"/>
        <end position="663"/>
    </location>
</feature>
<feature type="compositionally biased region" description="Low complexity" evidence="1">
    <location>
        <begin position="10"/>
        <end position="21"/>
    </location>
</feature>
<reference evidence="2 3" key="1">
    <citation type="journal article" date="2012" name="PLoS Pathog.">
        <title>Diverse lifestyles and strategies of plant pathogenesis encoded in the genomes of eighteen Dothideomycetes fungi.</title>
        <authorList>
            <person name="Ohm R.A."/>
            <person name="Feau N."/>
            <person name="Henrissat B."/>
            <person name="Schoch C.L."/>
            <person name="Horwitz B.A."/>
            <person name="Barry K.W."/>
            <person name="Condon B.J."/>
            <person name="Copeland A.C."/>
            <person name="Dhillon B."/>
            <person name="Glaser F."/>
            <person name="Hesse C.N."/>
            <person name="Kosti I."/>
            <person name="LaButti K."/>
            <person name="Lindquist E.A."/>
            <person name="Lucas S."/>
            <person name="Salamov A.A."/>
            <person name="Bradshaw R.E."/>
            <person name="Ciuffetti L."/>
            <person name="Hamelin R.C."/>
            <person name="Kema G.H.J."/>
            <person name="Lawrence C."/>
            <person name="Scott J.A."/>
            <person name="Spatafora J.W."/>
            <person name="Turgeon B.G."/>
            <person name="de Wit P.J.G.M."/>
            <person name="Zhong S."/>
            <person name="Goodwin S.B."/>
            <person name="Grigoriev I.V."/>
        </authorList>
    </citation>
    <scope>NUCLEOTIDE SEQUENCE [LARGE SCALE GENOMIC DNA]</scope>
    <source>
        <strain evidence="2 3">CIRAD86</strain>
    </source>
</reference>
<feature type="compositionally biased region" description="Polar residues" evidence="1">
    <location>
        <begin position="546"/>
        <end position="560"/>
    </location>
</feature>
<feature type="compositionally biased region" description="Acidic residues" evidence="1">
    <location>
        <begin position="573"/>
        <end position="585"/>
    </location>
</feature>
<gene>
    <name evidence="2" type="ORF">MYCFIDRAFT_85435</name>
</gene>
<dbReference type="EMBL" id="KB446558">
    <property type="protein sequence ID" value="EME83633.1"/>
    <property type="molecule type" value="Genomic_DNA"/>
</dbReference>
<feature type="compositionally biased region" description="Basic and acidic residues" evidence="1">
    <location>
        <begin position="401"/>
        <end position="414"/>
    </location>
</feature>
<dbReference type="AlphaFoldDB" id="M3B2P1"/>
<feature type="compositionally biased region" description="Basic residues" evidence="1">
    <location>
        <begin position="30"/>
        <end position="41"/>
    </location>
</feature>
<dbReference type="KEGG" id="pfj:MYCFIDRAFT_85435"/>
<feature type="compositionally biased region" description="Basic and acidic residues" evidence="1">
    <location>
        <begin position="586"/>
        <end position="595"/>
    </location>
</feature>
<dbReference type="GeneID" id="19342345"/>
<organism evidence="2 3">
    <name type="scientific">Pseudocercospora fijiensis (strain CIRAD86)</name>
    <name type="common">Black leaf streak disease fungus</name>
    <name type="synonym">Mycosphaerella fijiensis</name>
    <dbReference type="NCBI Taxonomy" id="383855"/>
    <lineage>
        <taxon>Eukaryota</taxon>
        <taxon>Fungi</taxon>
        <taxon>Dikarya</taxon>
        <taxon>Ascomycota</taxon>
        <taxon>Pezizomycotina</taxon>
        <taxon>Dothideomycetes</taxon>
        <taxon>Dothideomycetidae</taxon>
        <taxon>Mycosphaerellales</taxon>
        <taxon>Mycosphaerellaceae</taxon>
        <taxon>Pseudocercospora</taxon>
    </lineage>
</organism>
<feature type="compositionally biased region" description="Basic residues" evidence="1">
    <location>
        <begin position="106"/>
        <end position="118"/>
    </location>
</feature>
<dbReference type="VEuPathDB" id="FungiDB:MYCFIDRAFT_85435"/>
<dbReference type="HOGENOM" id="CLU_302609_0_0_1"/>
<feature type="compositionally biased region" description="Polar residues" evidence="1">
    <location>
        <begin position="759"/>
        <end position="777"/>
    </location>
</feature>
<name>M3B2P1_PSEFD</name>
<feature type="compositionally biased region" description="Polar residues" evidence="1">
    <location>
        <begin position="925"/>
        <end position="935"/>
    </location>
</feature>
<feature type="region of interest" description="Disordered" evidence="1">
    <location>
        <begin position="1"/>
        <end position="164"/>
    </location>
</feature>
<feature type="compositionally biased region" description="Basic and acidic residues" evidence="1">
    <location>
        <begin position="436"/>
        <end position="450"/>
    </location>
</feature>
<evidence type="ECO:0000256" key="1">
    <source>
        <dbReference type="SAM" id="MobiDB-lite"/>
    </source>
</evidence>
<proteinExistence type="predicted"/>
<feature type="compositionally biased region" description="Polar residues" evidence="1">
    <location>
        <begin position="390"/>
        <end position="400"/>
    </location>
</feature>
<feature type="compositionally biased region" description="Basic and acidic residues" evidence="1">
    <location>
        <begin position="842"/>
        <end position="864"/>
    </location>
</feature>
<evidence type="ECO:0000313" key="3">
    <source>
        <dbReference type="Proteomes" id="UP000016932"/>
    </source>
</evidence>
<accession>M3B2P1</accession>
<feature type="compositionally biased region" description="Acidic residues" evidence="1">
    <location>
        <begin position="534"/>
        <end position="543"/>
    </location>
</feature>
<feature type="compositionally biased region" description="Polar residues" evidence="1">
    <location>
        <begin position="885"/>
        <end position="895"/>
    </location>
</feature>
<keyword evidence="3" id="KW-1185">Reference proteome</keyword>
<feature type="compositionally biased region" description="Acidic residues" evidence="1">
    <location>
        <begin position="500"/>
        <end position="514"/>
    </location>
</feature>
<feature type="compositionally biased region" description="Polar residues" evidence="1">
    <location>
        <begin position="42"/>
        <end position="51"/>
    </location>
</feature>
<feature type="region of interest" description="Disordered" evidence="1">
    <location>
        <begin position="822"/>
        <end position="935"/>
    </location>
</feature>
<feature type="compositionally biased region" description="Low complexity" evidence="1">
    <location>
        <begin position="668"/>
        <end position="687"/>
    </location>
</feature>
<feature type="region of interest" description="Disordered" evidence="1">
    <location>
        <begin position="237"/>
        <end position="785"/>
    </location>
</feature>
<dbReference type="eggNOG" id="ENOG502SYJI">
    <property type="taxonomic scope" value="Eukaryota"/>
</dbReference>
<sequence>MSDFSRDSSPDPIILPSSPLSGRTPNNVRSTRKSSPSKRNARASPSKSMTLDTPHAGEASPWRIKVTVQAEPRDGSPGKKTTTTMTVPLESPKKGRRSSSPTKKPTPAKKRGRKRKGSPIKDPRSAPQLRAQEDVQAELDWKPAMVQDDLPPPSQTPPRRASGRLARLSAQWSNGTGRTRRLTMAREELDQALQDAMGPGCERLGDMTLSRAEDFTMISVESLHSAKEASLAHISQLHAERSKSDRSGLSVSYLPSSPPKSQYPDISATAAKARSSLGSPFEPTPSKRTSLSVPFSVKNSAKGKSSLRHDVDAMSWKPTGLAKLRPSSRAEEVQSAQGLESRWREQRQAVSQQISNADSDDVVVVNDDGSESEDDLNAANAVQDDLWQDEASQPATGNPSNDEREERVDPDFRPTHSPSEAEDPNYKPPSSQTRSHKFEDLFAHLPEKPLRPKIPKTWRRTSGMDFSYVDSPAHQPPGETIEHRRQSADGSGVLTPPSTDESEQGDEEEEEDNVAADSQGEADDQLRSEYTPSEQEEQEDDVGSGELQNEVDNQLQSEFTQPEAEATRFHQDDYDDHEMIDDEEEASRNDSKDPLDESTAGGARTGPDQQALAESFTDNTSQAHLKDKPKRRPARKPTMDLDELLDLKSSPQKALPQQQPSEHSSAKKNASPLQLSSSSKLKNSQSNIFTTNDAFNSVRTDDLLTNPPVSRHLKELRDSGVKQFSESGQYPDAEPVKAQPAVGQAQPKRRGRQYFGRNHPNNTQSTVTDSFASTGSIQMPAHPQVQIQIQTAQSQLRSRDTAQAFRKPAVAVERAMSNHSREMNNVRQQSQHDPAHPKIPAPHHDEDFDAGEDHQHSRSMHVDTYDEEEDVDEEDEQDEAADPTRSYQENLNLDSPTKIKINFGDSSTRDASWLSPANRRPPLFETQQTSAVGTL</sequence>